<feature type="compositionally biased region" description="Basic and acidic residues" evidence="1">
    <location>
        <begin position="272"/>
        <end position="284"/>
    </location>
</feature>
<dbReference type="Proteomes" id="UP001497497">
    <property type="component" value="Unassembled WGS sequence"/>
</dbReference>
<organism evidence="4 5">
    <name type="scientific">Lymnaea stagnalis</name>
    <name type="common">Great pond snail</name>
    <name type="synonym">Helix stagnalis</name>
    <dbReference type="NCBI Taxonomy" id="6523"/>
    <lineage>
        <taxon>Eukaryota</taxon>
        <taxon>Metazoa</taxon>
        <taxon>Spiralia</taxon>
        <taxon>Lophotrochozoa</taxon>
        <taxon>Mollusca</taxon>
        <taxon>Gastropoda</taxon>
        <taxon>Heterobranchia</taxon>
        <taxon>Euthyneura</taxon>
        <taxon>Panpulmonata</taxon>
        <taxon>Hygrophila</taxon>
        <taxon>Lymnaeoidea</taxon>
        <taxon>Lymnaeidae</taxon>
        <taxon>Lymnaea</taxon>
    </lineage>
</organism>
<comment type="caution">
    <text evidence="4">The sequence shown here is derived from an EMBL/GenBank/DDBJ whole genome shotgun (WGS) entry which is preliminary data.</text>
</comment>
<evidence type="ECO:0000313" key="4">
    <source>
        <dbReference type="EMBL" id="CAL1528540.1"/>
    </source>
</evidence>
<dbReference type="AlphaFoldDB" id="A0AAV2H4L7"/>
<name>A0AAV2H4L7_LYMST</name>
<keyword evidence="2" id="KW-0812">Transmembrane</keyword>
<evidence type="ECO:0000256" key="3">
    <source>
        <dbReference type="SAM" id="SignalP"/>
    </source>
</evidence>
<keyword evidence="2" id="KW-1133">Transmembrane helix</keyword>
<keyword evidence="3" id="KW-0732">Signal</keyword>
<feature type="compositionally biased region" description="Polar residues" evidence="1">
    <location>
        <begin position="237"/>
        <end position="249"/>
    </location>
</feature>
<feature type="region of interest" description="Disordered" evidence="1">
    <location>
        <begin position="208"/>
        <end position="311"/>
    </location>
</feature>
<proteinExistence type="predicted"/>
<dbReference type="EMBL" id="CAXITT010000034">
    <property type="protein sequence ID" value="CAL1528540.1"/>
    <property type="molecule type" value="Genomic_DNA"/>
</dbReference>
<evidence type="ECO:0000256" key="1">
    <source>
        <dbReference type="SAM" id="MobiDB-lite"/>
    </source>
</evidence>
<feature type="transmembrane region" description="Helical" evidence="2">
    <location>
        <begin position="173"/>
        <end position="200"/>
    </location>
</feature>
<accession>A0AAV2H4L7</accession>
<gene>
    <name evidence="4" type="ORF">GSLYS_00002710001</name>
</gene>
<feature type="signal peptide" evidence="3">
    <location>
        <begin position="1"/>
        <end position="22"/>
    </location>
</feature>
<keyword evidence="5" id="KW-1185">Reference proteome</keyword>
<feature type="chain" id="PRO_5043886738" evidence="3">
    <location>
        <begin position="23"/>
        <end position="311"/>
    </location>
</feature>
<protein>
    <submittedName>
        <fullName evidence="4">Uncharacterized protein</fullName>
    </submittedName>
</protein>
<sequence>MGPNHLGAMIFYLAVISAFTAGDNYPFFFQLTPDNMTYSMSLSNETVKKWYTDLCFNTTSATSIADSTVKSLHRNDTDALYRNVFSCKHVDQTNFTCTRQATPECDMTERFFEFHSTLPTSCPYQCIGICYSNYAPRSSWQFYFTPAQINDRRCERATEPSGVQTASATTVELSVLIIVAAVSGSVIIVLTVALLVVAICTCRRPKVTDPEFSPSSSVIPPTRTEENLEKTTVIPPTRTTENQAQTTVIPPTRATEKQAQTTVMPRTHKAEKKAPTRDRIDRQATSHVYANKLADPSQLETSRISSPYVNL</sequence>
<evidence type="ECO:0000256" key="2">
    <source>
        <dbReference type="SAM" id="Phobius"/>
    </source>
</evidence>
<keyword evidence="2" id="KW-0472">Membrane</keyword>
<reference evidence="4 5" key="1">
    <citation type="submission" date="2024-04" db="EMBL/GenBank/DDBJ databases">
        <authorList>
            <consortium name="Genoscope - CEA"/>
            <person name="William W."/>
        </authorList>
    </citation>
    <scope>NUCLEOTIDE SEQUENCE [LARGE SCALE GENOMIC DNA]</scope>
</reference>
<feature type="compositionally biased region" description="Polar residues" evidence="1">
    <location>
        <begin position="298"/>
        <end position="311"/>
    </location>
</feature>
<evidence type="ECO:0000313" key="5">
    <source>
        <dbReference type="Proteomes" id="UP001497497"/>
    </source>
</evidence>